<evidence type="ECO:0000313" key="2">
    <source>
        <dbReference type="Proteomes" id="UP001171508"/>
    </source>
</evidence>
<dbReference type="EMBL" id="JAQJJM010000020">
    <property type="protein sequence ID" value="MDN5132721.1"/>
    <property type="molecule type" value="Genomic_DNA"/>
</dbReference>
<dbReference type="RefSeq" id="WP_152057856.1">
    <property type="nucleotide sequence ID" value="NZ_CABVRU010000054.1"/>
</dbReference>
<proteinExistence type="predicted"/>
<dbReference type="Proteomes" id="UP001171508">
    <property type="component" value="Unassembled WGS sequence"/>
</dbReference>
<comment type="caution">
    <text evidence="1">The sequence shown here is derived from an EMBL/GenBank/DDBJ whole genome shotgun (WGS) entry which is preliminary data.</text>
</comment>
<sequence length="412" mass="50144">MKNIKKNYQEKLLDYFSYVNQKDKNENKTILDDEVYQSILKSKSEAELNKNFLLELELRYRTINLLLECNEIPDKMFKNIKFDTTEEYLEIVKNYFRLIKELKFIKDTDIKIKYISLKKLLFNVEFKDSVVDNLNHNIKSFYSDSILNQKMMFFDFYSFGFLFDREQEFALYCKIKNNIFKYIYKGNIQFFETHCKNTIGSNYKSTMEYKDYINNYIEDEIFNDLSITIDYLKKIDLYDKCIEQLREAYDKFVGRKQIITLGIDRFDYYNKNMVSLEMNFDLPIEVLEEQLRYAYELYGLTLNDYKLLFNKSKEINVIECIKKLGNRTNLKKYLEENEFLNFDIKHRNILIKNQLLIINLFIFDSIYLGLDVKNIDKIFTLKYIDFDYNSEMINNKMNYFKEIFNMIKNKQF</sequence>
<accession>A0AAP4PZ90</accession>
<reference evidence="1" key="1">
    <citation type="journal article" date="2023" name="Microorganisms">
        <title>Genomic Characterization of Arcobacter butzleri Strains Isolated from Various Sources in Lithuania.</title>
        <authorList>
            <person name="Uljanovas D."/>
            <person name="Golz G."/>
            <person name="Fleischmann S."/>
            <person name="Kudirkiene E."/>
            <person name="Kasetiene N."/>
            <person name="Grineviciene A."/>
            <person name="Tamuleviciene E."/>
            <person name="Aksomaitiene J."/>
            <person name="Alter T."/>
            <person name="Malakauskas M."/>
        </authorList>
    </citation>
    <scope>NUCLEOTIDE SEQUENCE</scope>
    <source>
        <strain evidence="1">H19</strain>
    </source>
</reference>
<organism evidence="1 2">
    <name type="scientific">Aliarcobacter butzleri</name>
    <dbReference type="NCBI Taxonomy" id="28197"/>
    <lineage>
        <taxon>Bacteria</taxon>
        <taxon>Pseudomonadati</taxon>
        <taxon>Campylobacterota</taxon>
        <taxon>Epsilonproteobacteria</taxon>
        <taxon>Campylobacterales</taxon>
        <taxon>Arcobacteraceae</taxon>
        <taxon>Aliarcobacter</taxon>
    </lineage>
</organism>
<evidence type="ECO:0000313" key="1">
    <source>
        <dbReference type="EMBL" id="MDN5132721.1"/>
    </source>
</evidence>
<reference evidence="1" key="2">
    <citation type="submission" date="2023-01" db="EMBL/GenBank/DDBJ databases">
        <authorList>
            <person name="Uljanovas D."/>
        </authorList>
    </citation>
    <scope>NUCLEOTIDE SEQUENCE</scope>
    <source>
        <strain evidence="1">H19</strain>
    </source>
</reference>
<name>A0AAP4PZ90_9BACT</name>
<gene>
    <name evidence="1" type="ORF">PJV92_08320</name>
</gene>
<dbReference type="AlphaFoldDB" id="A0AAP4PZ90"/>
<protein>
    <submittedName>
        <fullName evidence="1">Uncharacterized protein</fullName>
    </submittedName>
</protein>